<evidence type="ECO:0000313" key="7">
    <source>
        <dbReference type="EMBL" id="ARU06616.1"/>
    </source>
</evidence>
<keyword evidence="3" id="KW-0378">Hydrolase</keyword>
<evidence type="ECO:0000256" key="3">
    <source>
        <dbReference type="ARBA" id="ARBA00022801"/>
    </source>
</evidence>
<proteinExistence type="inferred from homology"/>
<dbReference type="Gene3D" id="3.90.1720.10">
    <property type="entry name" value="endopeptidase domain like (from Nostoc punctiforme)"/>
    <property type="match status" value="1"/>
</dbReference>
<feature type="region of interest" description="Disordered" evidence="5">
    <location>
        <begin position="45"/>
        <end position="87"/>
    </location>
</feature>
<dbReference type="GO" id="GO:0008234">
    <property type="term" value="F:cysteine-type peptidase activity"/>
    <property type="evidence" value="ECO:0007669"/>
    <property type="project" value="UniProtKB-KW"/>
</dbReference>
<dbReference type="KEGG" id="cser:CCO03_03145"/>
<dbReference type="PANTHER" id="PTHR47053">
    <property type="entry name" value="MUREIN DD-ENDOPEPTIDASE MEPH-RELATED"/>
    <property type="match status" value="1"/>
</dbReference>
<feature type="compositionally biased region" description="Low complexity" evidence="5">
    <location>
        <begin position="45"/>
        <end position="68"/>
    </location>
</feature>
<dbReference type="InterPro" id="IPR051202">
    <property type="entry name" value="Peptidase_C40"/>
</dbReference>
<evidence type="ECO:0000256" key="1">
    <source>
        <dbReference type="ARBA" id="ARBA00007074"/>
    </source>
</evidence>
<dbReference type="InterPro" id="IPR038765">
    <property type="entry name" value="Papain-like_cys_pep_sf"/>
</dbReference>
<dbReference type="PROSITE" id="PS51935">
    <property type="entry name" value="NLPC_P60"/>
    <property type="match status" value="1"/>
</dbReference>
<accession>A0A1Y0ESQ4</accession>
<reference evidence="7 8" key="1">
    <citation type="submission" date="2017-05" db="EMBL/GenBank/DDBJ databases">
        <authorList>
            <person name="Song R."/>
            <person name="Chenine A.L."/>
            <person name="Ruprecht R.M."/>
        </authorList>
    </citation>
    <scope>NUCLEOTIDE SEQUENCE [LARGE SCALE GENOMIC DNA]</scope>
    <source>
        <strain evidence="7 8">DSM 26136</strain>
    </source>
</reference>
<dbReference type="OrthoDB" id="9807055at2"/>
<dbReference type="InterPro" id="IPR000064">
    <property type="entry name" value="NLP_P60_dom"/>
</dbReference>
<dbReference type="RefSeq" id="WP_087284069.1">
    <property type="nucleotide sequence ID" value="NZ_CP021455.1"/>
</dbReference>
<keyword evidence="4" id="KW-0788">Thiol protease</keyword>
<evidence type="ECO:0000256" key="4">
    <source>
        <dbReference type="ARBA" id="ARBA00022807"/>
    </source>
</evidence>
<dbReference type="Pfam" id="PF00877">
    <property type="entry name" value="NLPC_P60"/>
    <property type="match status" value="1"/>
</dbReference>
<organism evidence="7 8">
    <name type="scientific">Comamonas serinivorans</name>
    <dbReference type="NCBI Taxonomy" id="1082851"/>
    <lineage>
        <taxon>Bacteria</taxon>
        <taxon>Pseudomonadati</taxon>
        <taxon>Pseudomonadota</taxon>
        <taxon>Betaproteobacteria</taxon>
        <taxon>Burkholderiales</taxon>
        <taxon>Comamonadaceae</taxon>
        <taxon>Comamonas</taxon>
    </lineage>
</organism>
<feature type="compositionally biased region" description="Low complexity" evidence="5">
    <location>
        <begin position="9"/>
        <end position="21"/>
    </location>
</feature>
<keyword evidence="8" id="KW-1185">Reference proteome</keyword>
<evidence type="ECO:0000256" key="5">
    <source>
        <dbReference type="SAM" id="MobiDB-lite"/>
    </source>
</evidence>
<dbReference type="Proteomes" id="UP000196138">
    <property type="component" value="Chromosome"/>
</dbReference>
<protein>
    <recommendedName>
        <fullName evidence="6">NlpC/P60 domain-containing protein</fullName>
    </recommendedName>
</protein>
<dbReference type="AlphaFoldDB" id="A0A1Y0ESQ4"/>
<comment type="similarity">
    <text evidence="1">Belongs to the peptidase C40 family.</text>
</comment>
<keyword evidence="2" id="KW-0645">Protease</keyword>
<name>A0A1Y0ESQ4_9BURK</name>
<sequence length="214" mass="22104">MRPASLGRASEAGVSTVSAATAAVPSRRRLLGWTAVASATLLAACSSPPHRSPSASSSSGSGRTASAPLRQASPVPPSGTPLALNPNSREGALARALLVINTPYTYGGNNPDGGFDCSGLVHYVMSAEGNKRLPRTTAQWAAASRPIDNAALQRGDLVFFNTSGARFSHMGIYVGDGKFVHAPSTGGTVRLQNLTDRYFAQRFTGARTVFADGG</sequence>
<dbReference type="GO" id="GO:0006508">
    <property type="term" value="P:proteolysis"/>
    <property type="evidence" value="ECO:0007669"/>
    <property type="project" value="UniProtKB-KW"/>
</dbReference>
<dbReference type="SUPFAM" id="SSF54001">
    <property type="entry name" value="Cysteine proteinases"/>
    <property type="match status" value="1"/>
</dbReference>
<feature type="domain" description="NlpC/P60" evidence="6">
    <location>
        <begin position="86"/>
        <end position="210"/>
    </location>
</feature>
<gene>
    <name evidence="7" type="ORF">CCO03_03145</name>
</gene>
<evidence type="ECO:0000256" key="2">
    <source>
        <dbReference type="ARBA" id="ARBA00022670"/>
    </source>
</evidence>
<dbReference type="EMBL" id="CP021455">
    <property type="protein sequence ID" value="ARU06616.1"/>
    <property type="molecule type" value="Genomic_DNA"/>
</dbReference>
<evidence type="ECO:0000313" key="8">
    <source>
        <dbReference type="Proteomes" id="UP000196138"/>
    </source>
</evidence>
<feature type="region of interest" description="Disordered" evidence="5">
    <location>
        <begin position="1"/>
        <end position="21"/>
    </location>
</feature>
<dbReference type="PANTHER" id="PTHR47053:SF1">
    <property type="entry name" value="MUREIN DD-ENDOPEPTIDASE MEPH-RELATED"/>
    <property type="match status" value="1"/>
</dbReference>
<evidence type="ECO:0000259" key="6">
    <source>
        <dbReference type="PROSITE" id="PS51935"/>
    </source>
</evidence>